<dbReference type="Proteomes" id="UP000325536">
    <property type="component" value="Chromosome"/>
</dbReference>
<dbReference type="Pfam" id="PF24175">
    <property type="entry name" value="SU10_adaptor"/>
    <property type="match status" value="1"/>
</dbReference>
<dbReference type="EMBL" id="CP031699">
    <property type="protein sequence ID" value="QEY24780.1"/>
    <property type="molecule type" value="Genomic_DNA"/>
</dbReference>
<organism evidence="1 2">
    <name type="scientific">Neisseria animalis</name>
    <dbReference type="NCBI Taxonomy" id="492"/>
    <lineage>
        <taxon>Bacteria</taxon>
        <taxon>Pseudomonadati</taxon>
        <taxon>Pseudomonadota</taxon>
        <taxon>Betaproteobacteria</taxon>
        <taxon>Neisseriales</taxon>
        <taxon>Neisseriaceae</taxon>
        <taxon>Neisseria</taxon>
    </lineage>
</organism>
<name>A0A5P3MTJ1_NEIAN</name>
<dbReference type="AlphaFoldDB" id="A0A5P3MTJ1"/>
<proteinExistence type="predicted"/>
<reference evidence="1 2" key="1">
    <citation type="submission" date="2018-08" db="EMBL/GenBank/DDBJ databases">
        <title>Neisseria animalis ATCC 49930 complete genome.</title>
        <authorList>
            <person name="Veseli I.A."/>
            <person name="Mascarenhas dos Santos A.C."/>
            <person name="Buttler R."/>
            <person name="Pombert J.-F."/>
        </authorList>
    </citation>
    <scope>NUCLEOTIDE SEQUENCE [LARGE SCALE GENOMIC DNA]</scope>
    <source>
        <strain evidence="1 2">ATCC 49930</strain>
    </source>
</reference>
<evidence type="ECO:0000313" key="2">
    <source>
        <dbReference type="Proteomes" id="UP000325536"/>
    </source>
</evidence>
<keyword evidence="2" id="KW-1185">Reference proteome</keyword>
<dbReference type="KEGG" id="naq:D0T90_10135"/>
<dbReference type="InterPro" id="IPR056209">
    <property type="entry name" value="SU10_adaptor"/>
</dbReference>
<evidence type="ECO:0000313" key="1">
    <source>
        <dbReference type="EMBL" id="QEY24780.1"/>
    </source>
</evidence>
<gene>
    <name evidence="1" type="ORF">D0T90_10135</name>
</gene>
<accession>A0A5P3MTJ1</accession>
<sequence length="206" mass="23622">MDFVPLAEFLPRVRLIAKGVPDDVALDYIGQAAFEFAVKTRLLKRELVFDVQADVQDYYLEAGECEQVHLIRKIDLDCDVCGTASCAVDAGYCANQNLLFDFEPPEKIWLKKRPDADAENAFRVEYVAAPTQTACEVDRLLFDRYQDAVVSGALAYLLLMRQYDFAAPQLADRYESRFRREINRAKIEVAREVKTNDRHFIVWGKV</sequence>
<protein>
    <submittedName>
        <fullName evidence="1">Uncharacterized protein</fullName>
    </submittedName>
</protein>